<keyword evidence="3" id="KW-0804">Transcription</keyword>
<name>A0A4V2QB56_9FIRM</name>
<dbReference type="PROSITE" id="PS00041">
    <property type="entry name" value="HTH_ARAC_FAMILY_1"/>
    <property type="match status" value="1"/>
</dbReference>
<dbReference type="EMBL" id="SLUM01000018">
    <property type="protein sequence ID" value="TCL55112.1"/>
    <property type="molecule type" value="Genomic_DNA"/>
</dbReference>
<dbReference type="SMART" id="SM00342">
    <property type="entry name" value="HTH_ARAC"/>
    <property type="match status" value="1"/>
</dbReference>
<dbReference type="SUPFAM" id="SSF51182">
    <property type="entry name" value="RmlC-like cupins"/>
    <property type="match status" value="1"/>
</dbReference>
<dbReference type="GO" id="GO:0043565">
    <property type="term" value="F:sequence-specific DNA binding"/>
    <property type="evidence" value="ECO:0007669"/>
    <property type="project" value="InterPro"/>
</dbReference>
<dbReference type="InterPro" id="IPR014710">
    <property type="entry name" value="RmlC-like_jellyroll"/>
</dbReference>
<evidence type="ECO:0000256" key="3">
    <source>
        <dbReference type="ARBA" id="ARBA00023163"/>
    </source>
</evidence>
<dbReference type="InterPro" id="IPR020449">
    <property type="entry name" value="Tscrpt_reg_AraC-type_HTH"/>
</dbReference>
<dbReference type="InterPro" id="IPR011051">
    <property type="entry name" value="RmlC_Cupin_sf"/>
</dbReference>
<dbReference type="PANTHER" id="PTHR43280:SF2">
    <property type="entry name" value="HTH-TYPE TRANSCRIPTIONAL REGULATOR EXSA"/>
    <property type="match status" value="1"/>
</dbReference>
<organism evidence="5 6">
    <name type="scientific">Allofournierella massiliensis</name>
    <dbReference type="NCBI Taxonomy" id="1650663"/>
    <lineage>
        <taxon>Bacteria</taxon>
        <taxon>Bacillati</taxon>
        <taxon>Bacillota</taxon>
        <taxon>Clostridia</taxon>
        <taxon>Eubacteriales</taxon>
        <taxon>Oscillospiraceae</taxon>
        <taxon>Allofournierella</taxon>
    </lineage>
</organism>
<dbReference type="PANTHER" id="PTHR43280">
    <property type="entry name" value="ARAC-FAMILY TRANSCRIPTIONAL REGULATOR"/>
    <property type="match status" value="1"/>
</dbReference>
<dbReference type="GeneID" id="97379983"/>
<accession>A0A4V2QB56</accession>
<dbReference type="STRING" id="1650663.GCA_001486665_00630"/>
<dbReference type="Proteomes" id="UP000295184">
    <property type="component" value="Unassembled WGS sequence"/>
</dbReference>
<proteinExistence type="predicted"/>
<dbReference type="Pfam" id="PF12833">
    <property type="entry name" value="HTH_18"/>
    <property type="match status" value="1"/>
</dbReference>
<dbReference type="InterPro" id="IPR018060">
    <property type="entry name" value="HTH_AraC"/>
</dbReference>
<evidence type="ECO:0000313" key="6">
    <source>
        <dbReference type="Proteomes" id="UP000295184"/>
    </source>
</evidence>
<feature type="domain" description="HTH araC/xylS-type" evidence="4">
    <location>
        <begin position="190"/>
        <end position="288"/>
    </location>
</feature>
<keyword evidence="1" id="KW-0805">Transcription regulation</keyword>
<dbReference type="GO" id="GO:0003700">
    <property type="term" value="F:DNA-binding transcription factor activity"/>
    <property type="evidence" value="ECO:0007669"/>
    <property type="project" value="InterPro"/>
</dbReference>
<evidence type="ECO:0000256" key="1">
    <source>
        <dbReference type="ARBA" id="ARBA00023015"/>
    </source>
</evidence>
<reference evidence="5 6" key="1">
    <citation type="submission" date="2019-03" db="EMBL/GenBank/DDBJ databases">
        <title>Genomic Encyclopedia of Type Strains, Phase IV (KMG-IV): sequencing the most valuable type-strain genomes for metagenomic binning, comparative biology and taxonomic classification.</title>
        <authorList>
            <person name="Goeker M."/>
        </authorList>
    </citation>
    <scope>NUCLEOTIDE SEQUENCE [LARGE SCALE GENOMIC DNA]</scope>
    <source>
        <strain evidence="5 6">DSM 100451</strain>
    </source>
</reference>
<dbReference type="Gene3D" id="2.60.120.10">
    <property type="entry name" value="Jelly Rolls"/>
    <property type="match status" value="1"/>
</dbReference>
<protein>
    <submittedName>
        <fullName evidence="5">AraC-like protein</fullName>
    </submittedName>
</protein>
<dbReference type="PRINTS" id="PR00032">
    <property type="entry name" value="HTHARAC"/>
</dbReference>
<sequence>MGYQALELEKVLRIDRIYSVHYFEYGPDYAFTGESHDFWEFVYADKGEVYVTAGEEEKLLKKGQMIFHAPGEYHNIRATGKDAPNIVIVSFECSSPAMEFFKGRVLMASDTDRVLMARIVEMAGAAFSTPLDDPLAQHLTRREDAAFGAEQVIGLSLETMLLDMVRRGDSPVVAKPTSLIRERSQNEFLSRVQQYLENNIQRRLTLSDICRDNLVGRSYLQKVFREKTGGGAMEYFGNLKIQKAKEMIREGSHNFTEIAALLGYNSIHYFSRHFKKVTGMTPSEYASSVKVLARRGRGEE</sequence>
<dbReference type="SUPFAM" id="SSF46689">
    <property type="entry name" value="Homeodomain-like"/>
    <property type="match status" value="2"/>
</dbReference>
<dbReference type="RefSeq" id="WP_058963139.1">
    <property type="nucleotide sequence ID" value="NZ_CABKVM010000013.1"/>
</dbReference>
<dbReference type="InterPro" id="IPR009057">
    <property type="entry name" value="Homeodomain-like_sf"/>
</dbReference>
<dbReference type="Gene3D" id="1.10.10.60">
    <property type="entry name" value="Homeodomain-like"/>
    <property type="match status" value="2"/>
</dbReference>
<evidence type="ECO:0000256" key="2">
    <source>
        <dbReference type="ARBA" id="ARBA00023125"/>
    </source>
</evidence>
<evidence type="ECO:0000313" key="5">
    <source>
        <dbReference type="EMBL" id="TCL55112.1"/>
    </source>
</evidence>
<dbReference type="PROSITE" id="PS01124">
    <property type="entry name" value="HTH_ARAC_FAMILY_2"/>
    <property type="match status" value="1"/>
</dbReference>
<dbReference type="Pfam" id="PF02311">
    <property type="entry name" value="AraC_binding"/>
    <property type="match status" value="1"/>
</dbReference>
<dbReference type="AlphaFoldDB" id="A0A4V2QB56"/>
<evidence type="ECO:0000259" key="4">
    <source>
        <dbReference type="PROSITE" id="PS01124"/>
    </source>
</evidence>
<dbReference type="OrthoDB" id="249627at2"/>
<dbReference type="InterPro" id="IPR018062">
    <property type="entry name" value="HTH_AraC-typ_CS"/>
</dbReference>
<gene>
    <name evidence="5" type="ORF">EDD77_11854</name>
</gene>
<dbReference type="InterPro" id="IPR003313">
    <property type="entry name" value="AraC-bd"/>
</dbReference>
<keyword evidence="2" id="KW-0238">DNA-binding</keyword>
<comment type="caution">
    <text evidence="5">The sequence shown here is derived from an EMBL/GenBank/DDBJ whole genome shotgun (WGS) entry which is preliminary data.</text>
</comment>